<sequence>MVLPARYYGSVDATPLFVVLLHEAWKWGLPEKELKLLLPHARAAMKWVEGAMGGDHLIRYGKGRANGLLHQGWKDSPDAVRDAEGRHIEPPIALCEVQGYAYQAAMAYSDILTALGDGAVRPSGGRSAPADCAPPSTGPSGSPSPRAGAIRPSPSTPKGTPSAD</sequence>
<comment type="caution">
    <text evidence="2">The sequence shown here is derived from an EMBL/GenBank/DDBJ whole genome shotgun (WGS) entry which is preliminary data.</text>
</comment>
<evidence type="ECO:0000313" key="3">
    <source>
        <dbReference type="Proteomes" id="UP000299211"/>
    </source>
</evidence>
<dbReference type="InterPro" id="IPR012341">
    <property type="entry name" value="6hp_glycosidase-like_sf"/>
</dbReference>
<dbReference type="InterPro" id="IPR008928">
    <property type="entry name" value="6-hairpin_glycosidase_sf"/>
</dbReference>
<dbReference type="GO" id="GO:0005975">
    <property type="term" value="P:carbohydrate metabolic process"/>
    <property type="evidence" value="ECO:0007669"/>
    <property type="project" value="InterPro"/>
</dbReference>
<name>A0A4D4N310_STRAX</name>
<protein>
    <recommendedName>
        <fullName evidence="4">Glycogen debranching enzyme C-terminal domain-containing protein</fullName>
    </recommendedName>
</protein>
<feature type="compositionally biased region" description="Low complexity" evidence="1">
    <location>
        <begin position="133"/>
        <end position="149"/>
    </location>
</feature>
<organism evidence="2 3">
    <name type="scientific">Streptomyces avermitilis</name>
    <dbReference type="NCBI Taxonomy" id="33903"/>
    <lineage>
        <taxon>Bacteria</taxon>
        <taxon>Bacillati</taxon>
        <taxon>Actinomycetota</taxon>
        <taxon>Actinomycetes</taxon>
        <taxon>Kitasatosporales</taxon>
        <taxon>Streptomycetaceae</taxon>
        <taxon>Streptomyces</taxon>
    </lineage>
</organism>
<evidence type="ECO:0008006" key="4">
    <source>
        <dbReference type="Google" id="ProtNLM"/>
    </source>
</evidence>
<dbReference type="SUPFAM" id="SSF48208">
    <property type="entry name" value="Six-hairpin glycosidases"/>
    <property type="match status" value="1"/>
</dbReference>
<evidence type="ECO:0000313" key="2">
    <source>
        <dbReference type="EMBL" id="GDY78753.1"/>
    </source>
</evidence>
<dbReference type="Gene3D" id="1.50.10.10">
    <property type="match status" value="1"/>
</dbReference>
<dbReference type="Proteomes" id="UP000299211">
    <property type="component" value="Unassembled WGS sequence"/>
</dbReference>
<reference evidence="2 3" key="1">
    <citation type="submission" date="2019-04" db="EMBL/GenBank/DDBJ databases">
        <title>Draft genome sequences of Streptomyces avermitilis ATCC 31267.</title>
        <authorList>
            <person name="Komaki H."/>
            <person name="Tamura T."/>
            <person name="Hosoyama A."/>
        </authorList>
    </citation>
    <scope>NUCLEOTIDE SEQUENCE [LARGE SCALE GENOMIC DNA]</scope>
    <source>
        <strain evidence="2 3">ATCC 31267</strain>
    </source>
</reference>
<proteinExistence type="predicted"/>
<dbReference type="EMBL" id="BJHY01000001">
    <property type="protein sequence ID" value="GDY78753.1"/>
    <property type="molecule type" value="Genomic_DNA"/>
</dbReference>
<accession>A0A4D4N310</accession>
<feature type="region of interest" description="Disordered" evidence="1">
    <location>
        <begin position="122"/>
        <end position="164"/>
    </location>
</feature>
<evidence type="ECO:0000256" key="1">
    <source>
        <dbReference type="SAM" id="MobiDB-lite"/>
    </source>
</evidence>
<dbReference type="AlphaFoldDB" id="A0A4D4N310"/>
<gene>
    <name evidence="2" type="ORF">SAV31267_082380</name>
</gene>